<dbReference type="GO" id="GO:0003677">
    <property type="term" value="F:DNA binding"/>
    <property type="evidence" value="ECO:0007669"/>
    <property type="project" value="InterPro"/>
</dbReference>
<dbReference type="EMBL" id="LAZR01023537">
    <property type="protein sequence ID" value="KKL78178.1"/>
    <property type="molecule type" value="Genomic_DNA"/>
</dbReference>
<dbReference type="Pfam" id="PF05496">
    <property type="entry name" value="RuvB_N"/>
    <property type="match status" value="1"/>
</dbReference>
<accession>A0A0F9EVJ8</accession>
<keyword evidence="2" id="KW-0067">ATP-binding</keyword>
<dbReference type="PANTHER" id="PTHR42848">
    <property type="match status" value="1"/>
</dbReference>
<comment type="caution">
    <text evidence="4">The sequence shown here is derived from an EMBL/GenBank/DDBJ whole genome shotgun (WGS) entry which is preliminary data.</text>
</comment>
<dbReference type="InterPro" id="IPR008824">
    <property type="entry name" value="RuvB-like_N"/>
</dbReference>
<name>A0A0F9EVJ8_9ZZZZ</name>
<dbReference type="CDD" id="cd00009">
    <property type="entry name" value="AAA"/>
    <property type="match status" value="1"/>
</dbReference>
<dbReference type="InterPro" id="IPR027417">
    <property type="entry name" value="P-loop_NTPase"/>
</dbReference>
<dbReference type="AlphaFoldDB" id="A0A0F9EVJ8"/>
<organism evidence="4">
    <name type="scientific">marine sediment metagenome</name>
    <dbReference type="NCBI Taxonomy" id="412755"/>
    <lineage>
        <taxon>unclassified sequences</taxon>
        <taxon>metagenomes</taxon>
        <taxon>ecological metagenomes</taxon>
    </lineage>
</organism>
<dbReference type="PANTHER" id="PTHR42848:SF1">
    <property type="entry name" value="HOLLIDAY JUNCTION BRANCH MIGRATION COMPLEX SUBUNIT RUVB"/>
    <property type="match status" value="1"/>
</dbReference>
<dbReference type="GO" id="GO:0006281">
    <property type="term" value="P:DNA repair"/>
    <property type="evidence" value="ECO:0007669"/>
    <property type="project" value="InterPro"/>
</dbReference>
<dbReference type="InterPro" id="IPR004605">
    <property type="entry name" value="DNA_helicase_Holl-junc_RuvB"/>
</dbReference>
<dbReference type="GO" id="GO:0009378">
    <property type="term" value="F:four-way junction helicase activity"/>
    <property type="evidence" value="ECO:0007669"/>
    <property type="project" value="InterPro"/>
</dbReference>
<dbReference type="GO" id="GO:0005524">
    <property type="term" value="F:ATP binding"/>
    <property type="evidence" value="ECO:0007669"/>
    <property type="project" value="UniProtKB-KW"/>
</dbReference>
<reference evidence="4" key="1">
    <citation type="journal article" date="2015" name="Nature">
        <title>Complex archaea that bridge the gap between prokaryotes and eukaryotes.</title>
        <authorList>
            <person name="Spang A."/>
            <person name="Saw J.H."/>
            <person name="Jorgensen S.L."/>
            <person name="Zaremba-Niedzwiedzka K."/>
            <person name="Martijn J."/>
            <person name="Lind A.E."/>
            <person name="van Eijk R."/>
            <person name="Schleper C."/>
            <person name="Guy L."/>
            <person name="Ettema T.J."/>
        </authorList>
    </citation>
    <scope>NUCLEOTIDE SEQUENCE</scope>
</reference>
<dbReference type="SUPFAM" id="SSF52540">
    <property type="entry name" value="P-loop containing nucleoside triphosphate hydrolases"/>
    <property type="match status" value="1"/>
</dbReference>
<feature type="non-terminal residue" evidence="4">
    <location>
        <position position="106"/>
    </location>
</feature>
<evidence type="ECO:0000256" key="2">
    <source>
        <dbReference type="ARBA" id="ARBA00022840"/>
    </source>
</evidence>
<gene>
    <name evidence="4" type="ORF">LCGC14_2027390</name>
</gene>
<dbReference type="Gene3D" id="3.40.50.300">
    <property type="entry name" value="P-loop containing nucleotide triphosphate hydrolases"/>
    <property type="match status" value="1"/>
</dbReference>
<feature type="domain" description="RuvB-like AAA+ ATPase" evidence="3">
    <location>
        <begin position="6"/>
        <end position="105"/>
    </location>
</feature>
<evidence type="ECO:0000256" key="1">
    <source>
        <dbReference type="ARBA" id="ARBA00022741"/>
    </source>
</evidence>
<evidence type="ECO:0000259" key="3">
    <source>
        <dbReference type="Pfam" id="PF05496"/>
    </source>
</evidence>
<sequence>MTDQLIRPDSFDQFSGQPQVVDPLKIAIQSAKSRDAVLDHVLLSGPPGLGKTTLARIIGGELDNSVMQLNGATMGNNPNDVAQVLTTLGRGSVLFIDEIHRIPAKV</sequence>
<protein>
    <recommendedName>
        <fullName evidence="3">RuvB-like AAA+ ATPase domain-containing protein</fullName>
    </recommendedName>
</protein>
<keyword evidence="1" id="KW-0547">Nucleotide-binding</keyword>
<dbReference type="GO" id="GO:0006310">
    <property type="term" value="P:DNA recombination"/>
    <property type="evidence" value="ECO:0007669"/>
    <property type="project" value="InterPro"/>
</dbReference>
<evidence type="ECO:0000313" key="4">
    <source>
        <dbReference type="EMBL" id="KKL78178.1"/>
    </source>
</evidence>
<proteinExistence type="predicted"/>